<evidence type="ECO:0000256" key="1">
    <source>
        <dbReference type="ARBA" id="ARBA00004651"/>
    </source>
</evidence>
<dbReference type="Gene3D" id="1.20.1720.10">
    <property type="entry name" value="Multidrug resistance protein D"/>
    <property type="match status" value="1"/>
</dbReference>
<dbReference type="InterPro" id="IPR004638">
    <property type="entry name" value="EmrB-like"/>
</dbReference>
<feature type="transmembrane region" description="Helical" evidence="8">
    <location>
        <begin position="230"/>
        <end position="247"/>
    </location>
</feature>
<feature type="region of interest" description="Disordered" evidence="7">
    <location>
        <begin position="492"/>
        <end position="516"/>
    </location>
</feature>
<feature type="transmembrane region" description="Helical" evidence="8">
    <location>
        <begin position="78"/>
        <end position="97"/>
    </location>
</feature>
<reference evidence="11" key="1">
    <citation type="journal article" date="2019" name="Int. J. Syst. Evol. Microbiol.">
        <title>The Global Catalogue of Microorganisms (GCM) 10K type strain sequencing project: providing services to taxonomists for standard genome sequencing and annotation.</title>
        <authorList>
            <consortium name="The Broad Institute Genomics Platform"/>
            <consortium name="The Broad Institute Genome Sequencing Center for Infectious Disease"/>
            <person name="Wu L."/>
            <person name="Ma J."/>
        </authorList>
    </citation>
    <scope>NUCLEOTIDE SEQUENCE [LARGE SCALE GENOMIC DNA]</scope>
    <source>
        <strain evidence="11">CCM 7403</strain>
    </source>
</reference>
<evidence type="ECO:0000256" key="2">
    <source>
        <dbReference type="ARBA" id="ARBA00022448"/>
    </source>
</evidence>
<evidence type="ECO:0000256" key="7">
    <source>
        <dbReference type="SAM" id="MobiDB-lite"/>
    </source>
</evidence>
<dbReference type="NCBIfam" id="TIGR00711">
    <property type="entry name" value="efflux_EmrB"/>
    <property type="match status" value="1"/>
</dbReference>
<gene>
    <name evidence="10" type="ORF">GCM10007231_06610</name>
</gene>
<evidence type="ECO:0000256" key="8">
    <source>
        <dbReference type="SAM" id="Phobius"/>
    </source>
</evidence>
<feature type="domain" description="Major facilitator superfamily (MFS) profile" evidence="9">
    <location>
        <begin position="13"/>
        <end position="494"/>
    </location>
</feature>
<protein>
    <submittedName>
        <fullName evidence="10">MFS transporter</fullName>
    </submittedName>
</protein>
<feature type="transmembrane region" description="Helical" evidence="8">
    <location>
        <begin position="164"/>
        <end position="188"/>
    </location>
</feature>
<evidence type="ECO:0000313" key="10">
    <source>
        <dbReference type="EMBL" id="GGD10513.1"/>
    </source>
</evidence>
<dbReference type="InterPro" id="IPR011701">
    <property type="entry name" value="MFS"/>
</dbReference>
<feature type="transmembrane region" description="Helical" evidence="8">
    <location>
        <begin position="12"/>
        <end position="39"/>
    </location>
</feature>
<dbReference type="Pfam" id="PF07690">
    <property type="entry name" value="MFS_1"/>
    <property type="match status" value="1"/>
</dbReference>
<evidence type="ECO:0000256" key="6">
    <source>
        <dbReference type="ARBA" id="ARBA00023136"/>
    </source>
</evidence>
<evidence type="ECO:0000256" key="4">
    <source>
        <dbReference type="ARBA" id="ARBA00022692"/>
    </source>
</evidence>
<feature type="transmembrane region" description="Helical" evidence="8">
    <location>
        <begin position="470"/>
        <end position="490"/>
    </location>
</feature>
<dbReference type="InterPro" id="IPR036259">
    <property type="entry name" value="MFS_trans_sf"/>
</dbReference>
<feature type="transmembrane region" description="Helical" evidence="8">
    <location>
        <begin position="299"/>
        <end position="317"/>
    </location>
</feature>
<keyword evidence="4 8" id="KW-0812">Transmembrane</keyword>
<dbReference type="InterPro" id="IPR020846">
    <property type="entry name" value="MFS_dom"/>
</dbReference>
<organism evidence="10 11">
    <name type="scientific">Nocardioides daphniae</name>
    <dbReference type="NCBI Taxonomy" id="402297"/>
    <lineage>
        <taxon>Bacteria</taxon>
        <taxon>Bacillati</taxon>
        <taxon>Actinomycetota</taxon>
        <taxon>Actinomycetes</taxon>
        <taxon>Propionibacteriales</taxon>
        <taxon>Nocardioidaceae</taxon>
        <taxon>Nocardioides</taxon>
    </lineage>
</organism>
<dbReference type="PANTHER" id="PTHR42718">
    <property type="entry name" value="MAJOR FACILITATOR SUPERFAMILY MULTIDRUG TRANSPORTER MFSC"/>
    <property type="match status" value="1"/>
</dbReference>
<comment type="caution">
    <text evidence="10">The sequence shown here is derived from an EMBL/GenBank/DDBJ whole genome shotgun (WGS) entry which is preliminary data.</text>
</comment>
<evidence type="ECO:0000313" key="11">
    <source>
        <dbReference type="Proteomes" id="UP000630594"/>
    </source>
</evidence>
<evidence type="ECO:0000256" key="5">
    <source>
        <dbReference type="ARBA" id="ARBA00022989"/>
    </source>
</evidence>
<feature type="transmembrane region" description="Helical" evidence="8">
    <location>
        <begin position="267"/>
        <end position="287"/>
    </location>
</feature>
<keyword evidence="3" id="KW-1003">Cell membrane</keyword>
<dbReference type="CDD" id="cd17321">
    <property type="entry name" value="MFS_MMR_MDR_like"/>
    <property type="match status" value="1"/>
</dbReference>
<dbReference type="Proteomes" id="UP000630594">
    <property type="component" value="Unassembled WGS sequence"/>
</dbReference>
<keyword evidence="11" id="KW-1185">Reference proteome</keyword>
<dbReference type="RefSeq" id="WP_188420880.1">
    <property type="nucleotide sequence ID" value="NZ_BMCK01000001.1"/>
</dbReference>
<comment type="subcellular location">
    <subcellularLocation>
        <location evidence="1">Cell membrane</location>
        <topology evidence="1">Multi-pass membrane protein</topology>
    </subcellularLocation>
</comment>
<feature type="transmembrane region" description="Helical" evidence="8">
    <location>
        <begin position="329"/>
        <end position="349"/>
    </location>
</feature>
<feature type="compositionally biased region" description="Polar residues" evidence="7">
    <location>
        <begin position="505"/>
        <end position="516"/>
    </location>
</feature>
<keyword evidence="2" id="KW-0813">Transport</keyword>
<feature type="transmembrane region" description="Helical" evidence="8">
    <location>
        <begin position="109"/>
        <end position="130"/>
    </location>
</feature>
<dbReference type="EMBL" id="BMCK01000001">
    <property type="protein sequence ID" value="GGD10513.1"/>
    <property type="molecule type" value="Genomic_DNA"/>
</dbReference>
<evidence type="ECO:0000259" key="9">
    <source>
        <dbReference type="PROSITE" id="PS50850"/>
    </source>
</evidence>
<feature type="transmembrane region" description="Helical" evidence="8">
    <location>
        <begin position="355"/>
        <end position="375"/>
    </location>
</feature>
<dbReference type="SUPFAM" id="SSF103473">
    <property type="entry name" value="MFS general substrate transporter"/>
    <property type="match status" value="1"/>
</dbReference>
<feature type="transmembrane region" description="Helical" evidence="8">
    <location>
        <begin position="137"/>
        <end position="158"/>
    </location>
</feature>
<proteinExistence type="predicted"/>
<feature type="transmembrane region" description="Helical" evidence="8">
    <location>
        <begin position="200"/>
        <end position="218"/>
    </location>
</feature>
<keyword evidence="6 8" id="KW-0472">Membrane</keyword>
<accession>A0ABQ1Q2T2</accession>
<dbReference type="PROSITE" id="PS50850">
    <property type="entry name" value="MFS"/>
    <property type="match status" value="1"/>
</dbReference>
<dbReference type="PANTHER" id="PTHR42718:SF42">
    <property type="entry name" value="EXPORT PROTEIN"/>
    <property type="match status" value="1"/>
</dbReference>
<name>A0ABQ1Q2T2_9ACTN</name>
<evidence type="ECO:0000256" key="3">
    <source>
        <dbReference type="ARBA" id="ARBA00022475"/>
    </source>
</evidence>
<sequence>MTTSYDDPRRWWALAALGLAVLTLGFDITIMNVALPTIATELEVGTDGLQWMVNAYVLVIAGLMLTCGALGDRYGRRRLLLIGLGLFGISSAIAAWADSAALVIAARGVMGVDAAILMPVAFAVLAALFGPSERGKAVSVLVMGLGVGIPLGPIIGGYLLEHFWWGSIFLINLPIALVGAIAIAVLLPESRDPSPRRPDIGGAVLSTVGLTSLVYGVIEAPTRGWSDPVTVGAITAGLLVLAGFAAWELRVREPMIDLHLFARPQFLWASVAGVLVTFGMLGLLFVVPQYLQFVAGHDPLATGIRLLPLIGGLVVGAPTGERLAARVGYRVPVSAGLAVLAAGVGVGAATDVASGYGFVAAWLAIAGLGIGMALAPAMDAVLDALPTEQAGSGTAITMTLRQTGGALGVALLGSLLAEGYTGRVDTAGLPAAAAAAARESIAGALTAAARIGEPSLAVSANAAYLHGMSLVLIATAVTAGVSALLTGWLLPGEPSPDSEEGRQSPEATSVPDNDAR</sequence>
<feature type="transmembrane region" description="Helical" evidence="8">
    <location>
        <begin position="51"/>
        <end position="71"/>
    </location>
</feature>
<keyword evidence="5 8" id="KW-1133">Transmembrane helix</keyword>
<dbReference type="Gene3D" id="1.20.1250.20">
    <property type="entry name" value="MFS general substrate transporter like domains"/>
    <property type="match status" value="1"/>
</dbReference>